<dbReference type="GO" id="GO:0030313">
    <property type="term" value="C:cell envelope"/>
    <property type="evidence" value="ECO:0007669"/>
    <property type="project" value="UniProtKB-SubCell"/>
</dbReference>
<name>A0A3S9VW06_9BACT</name>
<evidence type="ECO:0000256" key="2">
    <source>
        <dbReference type="ARBA" id="ARBA00022748"/>
    </source>
</evidence>
<dbReference type="AlphaFoldDB" id="A0A3S9VW06"/>
<evidence type="ECO:0000256" key="4">
    <source>
        <dbReference type="ARBA" id="ARBA00023284"/>
    </source>
</evidence>
<dbReference type="PROSITE" id="PS51257">
    <property type="entry name" value="PROKAR_LIPOPROTEIN"/>
    <property type="match status" value="1"/>
</dbReference>
<dbReference type="OrthoDB" id="6399635at2"/>
<dbReference type="Pfam" id="PF14289">
    <property type="entry name" value="DUF4369"/>
    <property type="match status" value="1"/>
</dbReference>
<reference evidence="7 8" key="1">
    <citation type="submission" date="2018-10" db="EMBL/GenBank/DDBJ databases">
        <title>Butyricimonas faecalis sp. nov., isolated from human faeces and emended description of the genus Butyricimonas.</title>
        <authorList>
            <person name="Le Roy T."/>
            <person name="Van der Smissen P."/>
            <person name="Paquot A."/>
            <person name="Delzenne N."/>
            <person name="Muccioli G."/>
            <person name="Collet J.-F."/>
            <person name="Cani P.D."/>
        </authorList>
    </citation>
    <scope>NUCLEOTIDE SEQUENCE [LARGE SCALE GENOMIC DNA]</scope>
    <source>
        <strain evidence="7 8">H184</strain>
    </source>
</reference>
<evidence type="ECO:0000259" key="6">
    <source>
        <dbReference type="PROSITE" id="PS51352"/>
    </source>
</evidence>
<dbReference type="InterPro" id="IPR036249">
    <property type="entry name" value="Thioredoxin-like_sf"/>
</dbReference>
<keyword evidence="4" id="KW-0676">Redox-active center</keyword>
<feature type="signal peptide" evidence="5">
    <location>
        <begin position="1"/>
        <end position="20"/>
    </location>
</feature>
<evidence type="ECO:0000256" key="5">
    <source>
        <dbReference type="SAM" id="SignalP"/>
    </source>
</evidence>
<keyword evidence="2" id="KW-0201">Cytochrome c-type biogenesis</keyword>
<dbReference type="PANTHER" id="PTHR42852">
    <property type="entry name" value="THIOL:DISULFIDE INTERCHANGE PROTEIN DSBE"/>
    <property type="match status" value="1"/>
</dbReference>
<dbReference type="PROSITE" id="PS51352">
    <property type="entry name" value="THIOREDOXIN_2"/>
    <property type="match status" value="1"/>
</dbReference>
<dbReference type="KEGG" id="buy:D8S85_15070"/>
<evidence type="ECO:0000313" key="7">
    <source>
        <dbReference type="EMBL" id="AZS30737.1"/>
    </source>
</evidence>
<comment type="subcellular location">
    <subcellularLocation>
        <location evidence="1">Cell envelope</location>
    </subcellularLocation>
</comment>
<proteinExistence type="predicted"/>
<keyword evidence="5" id="KW-0732">Signal</keyword>
<dbReference type="InterPro" id="IPR000866">
    <property type="entry name" value="AhpC/TSA"/>
</dbReference>
<dbReference type="SUPFAM" id="SSF52833">
    <property type="entry name" value="Thioredoxin-like"/>
    <property type="match status" value="1"/>
</dbReference>
<feature type="chain" id="PRO_5019454983" evidence="5">
    <location>
        <begin position="21"/>
        <end position="386"/>
    </location>
</feature>
<dbReference type="RefSeq" id="WP_106481377.1">
    <property type="nucleotide sequence ID" value="NZ_CP032819.1"/>
</dbReference>
<dbReference type="InterPro" id="IPR025380">
    <property type="entry name" value="DUF4369"/>
</dbReference>
<protein>
    <submittedName>
        <fullName evidence="7">DUF4369 domain-containing protein</fullName>
    </submittedName>
</protein>
<keyword evidence="3" id="KW-1015">Disulfide bond</keyword>
<dbReference type="InterPro" id="IPR013766">
    <property type="entry name" value="Thioredoxin_domain"/>
</dbReference>
<dbReference type="CDD" id="cd02966">
    <property type="entry name" value="TlpA_like_family"/>
    <property type="match status" value="1"/>
</dbReference>
<evidence type="ECO:0000256" key="1">
    <source>
        <dbReference type="ARBA" id="ARBA00004196"/>
    </source>
</evidence>
<accession>A0A3S9VW06</accession>
<sequence>MRKILLLGLLVVLIASCSKKTNVEITGAIKEAANTKVYLEQIDVSSRKTIDSTKINKNGEFKFKLNIELPTFYSLRFSNNEQVTLIASPDEVLEVSGTLNDIKNNYWVDGSENSLWIKLLNFQIARTITLTDSLKRSYQALPQGSEYDAQRQEYSKAWEEAINKQISFTRDFIIKHATSPASYYALYQKIDDNIGVMDEFEDLHYFKVVASSLTALYPESQYTKAIMNHLKQISQAIRNQQLAAVINNTEGSLPDINLPDVNGKNVSLNSLKSKLIVLDFGLITAKESQEYIDQMKSVYNKFKNRGVEIYMVCLDKNKLLWEDVIKTNKINWICVWDEGALQSRAASTWNVKSVPANYIINQKKEIVGKNLYGSRLEDRLNDLLKK</sequence>
<dbReference type="InterPro" id="IPR050553">
    <property type="entry name" value="Thioredoxin_ResA/DsbE_sf"/>
</dbReference>
<dbReference type="Proteomes" id="UP000270673">
    <property type="component" value="Chromosome"/>
</dbReference>
<evidence type="ECO:0000313" key="8">
    <source>
        <dbReference type="Proteomes" id="UP000270673"/>
    </source>
</evidence>
<evidence type="ECO:0000256" key="3">
    <source>
        <dbReference type="ARBA" id="ARBA00023157"/>
    </source>
</evidence>
<dbReference type="GO" id="GO:0017004">
    <property type="term" value="P:cytochrome complex assembly"/>
    <property type="evidence" value="ECO:0007669"/>
    <property type="project" value="UniProtKB-KW"/>
</dbReference>
<feature type="domain" description="Thioredoxin" evidence="6">
    <location>
        <begin position="247"/>
        <end position="386"/>
    </location>
</feature>
<gene>
    <name evidence="7" type="ORF">D8S85_15070</name>
</gene>
<organism evidence="7 8">
    <name type="scientific">Butyricimonas faecalis</name>
    <dbReference type="NCBI Taxonomy" id="2093856"/>
    <lineage>
        <taxon>Bacteria</taxon>
        <taxon>Pseudomonadati</taxon>
        <taxon>Bacteroidota</taxon>
        <taxon>Bacteroidia</taxon>
        <taxon>Bacteroidales</taxon>
        <taxon>Odoribacteraceae</taxon>
        <taxon>Butyricimonas</taxon>
    </lineage>
</organism>
<keyword evidence="8" id="KW-1185">Reference proteome</keyword>
<dbReference type="Gene3D" id="3.40.30.10">
    <property type="entry name" value="Glutaredoxin"/>
    <property type="match status" value="1"/>
</dbReference>
<dbReference type="GO" id="GO:0016209">
    <property type="term" value="F:antioxidant activity"/>
    <property type="evidence" value="ECO:0007669"/>
    <property type="project" value="InterPro"/>
</dbReference>
<dbReference type="PANTHER" id="PTHR42852:SF6">
    <property type="entry name" value="THIOL:DISULFIDE INTERCHANGE PROTEIN DSBE"/>
    <property type="match status" value="1"/>
</dbReference>
<dbReference type="Pfam" id="PF00578">
    <property type="entry name" value="AhpC-TSA"/>
    <property type="match status" value="1"/>
</dbReference>
<dbReference type="EMBL" id="CP032819">
    <property type="protein sequence ID" value="AZS30737.1"/>
    <property type="molecule type" value="Genomic_DNA"/>
</dbReference>
<dbReference type="GO" id="GO:0016491">
    <property type="term" value="F:oxidoreductase activity"/>
    <property type="evidence" value="ECO:0007669"/>
    <property type="project" value="InterPro"/>
</dbReference>